<dbReference type="GO" id="GO:0005993">
    <property type="term" value="P:trehalose catabolic process"/>
    <property type="evidence" value="ECO:0007669"/>
    <property type="project" value="TreeGrafter"/>
</dbReference>
<comment type="caution">
    <text evidence="4">The sequence shown here is derived from an EMBL/GenBank/DDBJ whole genome shotgun (WGS) entry which is preliminary data.</text>
</comment>
<dbReference type="Gene3D" id="1.50.10.10">
    <property type="match status" value="1"/>
</dbReference>
<feature type="signal peptide" evidence="3">
    <location>
        <begin position="1"/>
        <end position="20"/>
    </location>
</feature>
<comment type="catalytic activity">
    <reaction evidence="2">
        <text>alpha,alpha-trehalose + H2O = alpha-D-glucose + beta-D-glucose</text>
        <dbReference type="Rhea" id="RHEA:32675"/>
        <dbReference type="ChEBI" id="CHEBI:15377"/>
        <dbReference type="ChEBI" id="CHEBI:15903"/>
        <dbReference type="ChEBI" id="CHEBI:16551"/>
        <dbReference type="ChEBI" id="CHEBI:17925"/>
        <dbReference type="EC" id="3.2.1.28"/>
    </reaction>
</comment>
<dbReference type="PANTHER" id="PTHR23403">
    <property type="entry name" value="TREHALASE"/>
    <property type="match status" value="1"/>
</dbReference>
<keyword evidence="5" id="KW-1185">Reference proteome</keyword>
<evidence type="ECO:0000313" key="5">
    <source>
        <dbReference type="Proteomes" id="UP001055712"/>
    </source>
</evidence>
<reference evidence="4" key="1">
    <citation type="journal article" date="2019" name="Plant J.">
        <title>Chlorella vulgaris genome assembly and annotation reveals the molecular basis for metabolic acclimation to high light conditions.</title>
        <authorList>
            <person name="Cecchin M."/>
            <person name="Marcolungo L."/>
            <person name="Rossato M."/>
            <person name="Girolomoni L."/>
            <person name="Cosentino E."/>
            <person name="Cuine S."/>
            <person name="Li-Beisson Y."/>
            <person name="Delledonne M."/>
            <person name="Ballottari M."/>
        </authorList>
    </citation>
    <scope>NUCLEOTIDE SEQUENCE</scope>
    <source>
        <strain evidence="4">211/11P</strain>
    </source>
</reference>
<name>A0A9D4YSB0_CHLVU</name>
<dbReference type="PANTHER" id="PTHR23403:SF1">
    <property type="entry name" value="TREHALASE"/>
    <property type="match status" value="1"/>
</dbReference>
<protein>
    <recommendedName>
        <fullName evidence="2">Trehalase</fullName>
        <ecNumber evidence="2">3.2.1.28</ecNumber>
    </recommendedName>
    <alternativeName>
        <fullName evidence="2">Alpha-trehalose glucohydrolase</fullName>
    </alternativeName>
</protein>
<keyword evidence="2" id="KW-0326">Glycosidase</keyword>
<dbReference type="InterPro" id="IPR001661">
    <property type="entry name" value="Glyco_hydro_37"/>
</dbReference>
<dbReference type="SUPFAM" id="SSF48208">
    <property type="entry name" value="Six-hairpin glycosidases"/>
    <property type="match status" value="1"/>
</dbReference>
<evidence type="ECO:0000256" key="1">
    <source>
        <dbReference type="ARBA" id="ARBA00005615"/>
    </source>
</evidence>
<accession>A0A9D4YSB0</accession>
<dbReference type="EMBL" id="SIDB01000014">
    <property type="protein sequence ID" value="KAI3423816.1"/>
    <property type="molecule type" value="Genomic_DNA"/>
</dbReference>
<evidence type="ECO:0000256" key="2">
    <source>
        <dbReference type="RuleBase" id="RU361180"/>
    </source>
</evidence>
<organism evidence="4 5">
    <name type="scientific">Chlorella vulgaris</name>
    <name type="common">Green alga</name>
    <dbReference type="NCBI Taxonomy" id="3077"/>
    <lineage>
        <taxon>Eukaryota</taxon>
        <taxon>Viridiplantae</taxon>
        <taxon>Chlorophyta</taxon>
        <taxon>core chlorophytes</taxon>
        <taxon>Trebouxiophyceae</taxon>
        <taxon>Chlorellales</taxon>
        <taxon>Chlorellaceae</taxon>
        <taxon>Chlorella clade</taxon>
        <taxon>Chlorella</taxon>
    </lineage>
</organism>
<proteinExistence type="inferred from homology"/>
<keyword evidence="3" id="KW-0732">Signal</keyword>
<dbReference type="Pfam" id="PF01204">
    <property type="entry name" value="Trehalase"/>
    <property type="match status" value="1"/>
</dbReference>
<dbReference type="EC" id="3.2.1.28" evidence="2"/>
<dbReference type="PRINTS" id="PR00744">
    <property type="entry name" value="GLHYDRLASE37"/>
</dbReference>
<dbReference type="InterPro" id="IPR012341">
    <property type="entry name" value="6hp_glycosidase-like_sf"/>
</dbReference>
<gene>
    <name evidence="4" type="ORF">D9Q98_009652</name>
</gene>
<dbReference type="AlphaFoldDB" id="A0A9D4YSB0"/>
<feature type="chain" id="PRO_5038933122" description="Trehalase" evidence="3">
    <location>
        <begin position="21"/>
        <end position="617"/>
    </location>
</feature>
<keyword evidence="2" id="KW-0378">Hydrolase</keyword>
<dbReference type="InterPro" id="IPR008928">
    <property type="entry name" value="6-hairpin_glycosidase_sf"/>
</dbReference>
<dbReference type="Proteomes" id="UP001055712">
    <property type="component" value="Unassembled WGS sequence"/>
</dbReference>
<dbReference type="OrthoDB" id="3542292at2759"/>
<sequence>MTNSVSKLLALLLLATAVGAQQGAGKSEFCTPLPLPPNGKTSMSPNGVTNPQLLTTLVAEVDAARVFPDSKTIVDMVLKAPPDEVAAAFAQLQLPADPKTRNQTLYAFVQKWLSPPGSDLMPSATNFTAQPPPEWFDMLVEPQYQEWVYDVYEIWGQLTRQQTAEVVEAPQLHTMIPVPNPFVIPGERFREAYYWDTYWVLRGLLASNLTTLAEDIIGNFNHLLRTYGHIPNGIRTYYINRSQPPLFSEMVRIVYEATGNRTLLEESLPSLLLEHDYFTSSPKQVVALAPDGTQFNVSRYYANWTQPRPESYIEDVETAYEAGFNPEEDPEDPAVRQLWLDLASGAESGWDYSSRWFEDGFNLTTIRTTSIIPADLNAYLLQVEGNIADFAAELGCTEVEQRFRELAADRREAINALFYSNGTAQWHDLICTPNGTLQSAGSGAAAPPAAEPTGAFNEAVHEGRATLVCRVEQNPAVFASNWVPLWTGAAEAGSEQALAAVEALNSSGLIGVGGAAMSLTETGQQWDAPNVWPNIQMILIDGAEGFGGAPGDALARQMSTAFLDNVYAAWEETGKMYEKFSAVEVGVPGAGGEYKAAWGFGWTNGAVLDLLERFGVM</sequence>
<reference evidence="4" key="2">
    <citation type="submission" date="2020-11" db="EMBL/GenBank/DDBJ databases">
        <authorList>
            <person name="Cecchin M."/>
            <person name="Marcolungo L."/>
            <person name="Rossato M."/>
            <person name="Girolomoni L."/>
            <person name="Cosentino E."/>
            <person name="Cuine S."/>
            <person name="Li-Beisson Y."/>
            <person name="Delledonne M."/>
            <person name="Ballottari M."/>
        </authorList>
    </citation>
    <scope>NUCLEOTIDE SEQUENCE</scope>
    <source>
        <strain evidence="4">211/11P</strain>
        <tissue evidence="4">Whole cell</tissue>
    </source>
</reference>
<evidence type="ECO:0000256" key="3">
    <source>
        <dbReference type="SAM" id="SignalP"/>
    </source>
</evidence>
<dbReference type="GO" id="GO:0004555">
    <property type="term" value="F:alpha,alpha-trehalase activity"/>
    <property type="evidence" value="ECO:0007669"/>
    <property type="project" value="UniProtKB-EC"/>
</dbReference>
<evidence type="ECO:0000313" key="4">
    <source>
        <dbReference type="EMBL" id="KAI3423816.1"/>
    </source>
</evidence>
<comment type="similarity">
    <text evidence="1 2">Belongs to the glycosyl hydrolase 37 family.</text>
</comment>